<dbReference type="EMBL" id="PKPP01024533">
    <property type="protein sequence ID" value="PWA33947.1"/>
    <property type="molecule type" value="Genomic_DNA"/>
</dbReference>
<evidence type="ECO:0000313" key="2">
    <source>
        <dbReference type="EMBL" id="PWA33947.1"/>
    </source>
</evidence>
<feature type="coiled-coil region" evidence="1">
    <location>
        <begin position="71"/>
        <end position="176"/>
    </location>
</feature>
<dbReference type="AlphaFoldDB" id="A0A2U1KB18"/>
<organism evidence="2 4">
    <name type="scientific">Artemisia annua</name>
    <name type="common">Sweet wormwood</name>
    <dbReference type="NCBI Taxonomy" id="35608"/>
    <lineage>
        <taxon>Eukaryota</taxon>
        <taxon>Viridiplantae</taxon>
        <taxon>Streptophyta</taxon>
        <taxon>Embryophyta</taxon>
        <taxon>Tracheophyta</taxon>
        <taxon>Spermatophyta</taxon>
        <taxon>Magnoliopsida</taxon>
        <taxon>eudicotyledons</taxon>
        <taxon>Gunneridae</taxon>
        <taxon>Pentapetalae</taxon>
        <taxon>asterids</taxon>
        <taxon>campanulids</taxon>
        <taxon>Asterales</taxon>
        <taxon>Asteraceae</taxon>
        <taxon>Asteroideae</taxon>
        <taxon>Anthemideae</taxon>
        <taxon>Artemisiinae</taxon>
        <taxon>Artemisia</taxon>
    </lineage>
</organism>
<dbReference type="EMBL" id="PKPP01000742">
    <property type="protein sequence ID" value="PWA89176.1"/>
    <property type="molecule type" value="Genomic_DNA"/>
</dbReference>
<evidence type="ECO:0000313" key="4">
    <source>
        <dbReference type="Proteomes" id="UP000245207"/>
    </source>
</evidence>
<keyword evidence="1" id="KW-0175">Coiled coil</keyword>
<name>A0A2U1KB18_ARTAN</name>
<reference evidence="2 4" key="1">
    <citation type="journal article" date="2018" name="Mol. Plant">
        <title>The genome of Artemisia annua provides insight into the evolution of Asteraceae family and artemisinin biosynthesis.</title>
        <authorList>
            <person name="Shen Q."/>
            <person name="Zhang L."/>
            <person name="Liao Z."/>
            <person name="Wang S."/>
            <person name="Yan T."/>
            <person name="Shi P."/>
            <person name="Liu M."/>
            <person name="Fu X."/>
            <person name="Pan Q."/>
            <person name="Wang Y."/>
            <person name="Lv Z."/>
            <person name="Lu X."/>
            <person name="Zhang F."/>
            <person name="Jiang W."/>
            <person name="Ma Y."/>
            <person name="Chen M."/>
            <person name="Hao X."/>
            <person name="Li L."/>
            <person name="Tang Y."/>
            <person name="Lv G."/>
            <person name="Zhou Y."/>
            <person name="Sun X."/>
            <person name="Brodelius P.E."/>
            <person name="Rose J.K.C."/>
            <person name="Tang K."/>
        </authorList>
    </citation>
    <scope>NUCLEOTIDE SEQUENCE [LARGE SCALE GENOMIC DNA]</scope>
    <source>
        <strain evidence="4">cv. Huhao1</strain>
        <tissue evidence="2">Leaf</tissue>
    </source>
</reference>
<keyword evidence="4" id="KW-1185">Reference proteome</keyword>
<dbReference type="Proteomes" id="UP000245207">
    <property type="component" value="Unassembled WGS sequence"/>
</dbReference>
<proteinExistence type="predicted"/>
<protein>
    <submittedName>
        <fullName evidence="2">Uncharacterized protein</fullName>
    </submittedName>
</protein>
<sequence>MANHNKYYTPQEIIRSVATLGVAGTTRALQVRESYVTALVSDFVQYLKSDAGRDKIPQCIGFLQKLIQDSLVTHQEEVESLQKQIQDSNVEHQRNVESMQKKIEDLHATHQETIKFMQRLTKGMGVGEQDQDTEKEMNKELQEEVESVLREIEDLNVEHQQNSELLQKRIQDSNARHQEYSESLQNIIQMPKYALGIRDWPDLTEHYASKEKK</sequence>
<gene>
    <name evidence="3" type="ORF">CTI12_AA113600</name>
    <name evidence="2" type="ORF">CTI12_AA609910</name>
</gene>
<accession>A0A2U1KB18</accession>
<evidence type="ECO:0000256" key="1">
    <source>
        <dbReference type="SAM" id="Coils"/>
    </source>
</evidence>
<comment type="caution">
    <text evidence="2">The sequence shown here is derived from an EMBL/GenBank/DDBJ whole genome shotgun (WGS) entry which is preliminary data.</text>
</comment>
<evidence type="ECO:0000313" key="3">
    <source>
        <dbReference type="EMBL" id="PWA89176.1"/>
    </source>
</evidence>